<comment type="caution">
    <text evidence="4">The sequence shown here is derived from an EMBL/GenBank/DDBJ whole genome shotgun (WGS) entry which is preliminary data.</text>
</comment>
<feature type="compositionally biased region" description="Low complexity" evidence="3">
    <location>
        <begin position="632"/>
        <end position="642"/>
    </location>
</feature>
<evidence type="ECO:0000256" key="1">
    <source>
        <dbReference type="ARBA" id="ARBA00022737"/>
    </source>
</evidence>
<dbReference type="Gene3D" id="1.25.40.1040">
    <property type="match status" value="1"/>
</dbReference>
<dbReference type="SMART" id="SM00028">
    <property type="entry name" value="TPR"/>
    <property type="match status" value="6"/>
</dbReference>
<evidence type="ECO:0000313" key="4">
    <source>
        <dbReference type="EMBL" id="TPX49334.1"/>
    </source>
</evidence>
<accession>A0A507DCL3</accession>
<feature type="compositionally biased region" description="Basic and acidic residues" evidence="3">
    <location>
        <begin position="648"/>
        <end position="668"/>
    </location>
</feature>
<gene>
    <name evidence="4" type="ORF">SeMB42_g02654</name>
</gene>
<dbReference type="InterPro" id="IPR021183">
    <property type="entry name" value="NatA_aux_su"/>
</dbReference>
<dbReference type="Proteomes" id="UP000317494">
    <property type="component" value="Unassembled WGS sequence"/>
</dbReference>
<dbReference type="Gene3D" id="1.25.40.1010">
    <property type="match status" value="1"/>
</dbReference>
<dbReference type="EMBL" id="QEAN01000084">
    <property type="protein sequence ID" value="TPX49334.1"/>
    <property type="molecule type" value="Genomic_DNA"/>
</dbReference>
<proteinExistence type="predicted"/>
<keyword evidence="1" id="KW-0677">Repeat</keyword>
<feature type="compositionally biased region" description="Basic residues" evidence="3">
    <location>
        <begin position="618"/>
        <end position="627"/>
    </location>
</feature>
<evidence type="ECO:0000256" key="2">
    <source>
        <dbReference type="ARBA" id="ARBA00022803"/>
    </source>
</evidence>
<sequence length="868" mass="99462">MMSTLDLAAKSKRELPSKEAAIFKAILKFYEHKQYKKGLKSSDQILRKFSDHGETLAMKGLFFYHLDRKEEAHEYIKRGLMKDLTSHICWHVYGLLHRGDKNYEEAAKCYSHALKYDNENIQIIKDYSLLQIHMRNYEGFNKTRHHLLALKSSNKQNWIGLAISYHLLQRYDTAVAVLTNWADSVKDSPDDDFSVHYENSEMYLYRNMIIEESEDYTRALQDLDEMECKILDKKACKEARARLLLKSGQNSQAEKAYRALIQENPDCLAYLEGLQASLGFTGNLSTQKKGLVKLYDELAAQFPRSNLFKRMALQYFHGDEFKIRMSTYMKPMFQKDIPSLFVSNKFLYKNPEHLQIIEDVVIGYQASLKSCGHFEPDNNSGVNGDCDREKEPVTAYLWVLYYLAQHFDYRGETARALDVINEAIEHTPTLVELYMVKARIYKHAGDPITAASIMNEARELDLQDRFVNSKCTKYMLRADKVPDAEKTISLFTKNDSTDPLADLVEMQAMWFALESGASYVRQKKYGRALKRYHQLEKHFVDIADDQFDFHSYCLRKMTLRAYIDLLRTEDRIKGHEYYVRGATAAVKVYLTLYDAPKDSDDEKENDDLANMSAADRKKAQRKARRAERKSAEATTQQQQQTTNVTKDANNRDSTSNKEKNQDSKKKVDDDPEGLKLVNVSDVLVEATRFVKGLLEMASRRVECQILGAEVYIRRKKYLLALRCLLKAHQLNSSNPELHRLSVRFHQDISDSATELDPSIKEVIFSEMTQQKFSAGRLESFLLPSPTIKSVLHNNALAVDVLRNNLAYGTITFGIIIGAISNYIQPDVVHLSPLIKNGYQSGPDISIADHDQHPTITAATSLDGCGGCC</sequence>
<dbReference type="Pfam" id="PF12569">
    <property type="entry name" value="NatA_aux_su"/>
    <property type="match status" value="1"/>
</dbReference>
<dbReference type="VEuPathDB" id="FungiDB:SeMB42_g02654"/>
<protein>
    <submittedName>
        <fullName evidence="4">Uncharacterized protein</fullName>
    </submittedName>
</protein>
<dbReference type="STRING" id="286115.A0A507DCL3"/>
<feature type="region of interest" description="Disordered" evidence="3">
    <location>
        <begin position="599"/>
        <end position="671"/>
    </location>
</feature>
<dbReference type="PANTHER" id="PTHR22767">
    <property type="entry name" value="N-TERMINAL ACETYLTRANSFERASE-RELATED"/>
    <property type="match status" value="1"/>
</dbReference>
<name>A0A507DCL3_9FUNG</name>
<dbReference type="SUPFAM" id="SSF48452">
    <property type="entry name" value="TPR-like"/>
    <property type="match status" value="2"/>
</dbReference>
<dbReference type="FunFam" id="1.25.40.1040:FF:000003">
    <property type="entry name" value="N-terminal acetyltransferase A, auxiliary subunit"/>
    <property type="match status" value="1"/>
</dbReference>
<keyword evidence="5" id="KW-1185">Reference proteome</keyword>
<dbReference type="PANTHER" id="PTHR22767:SF2">
    <property type="entry name" value="N(ALPHA)-ACETYLTRANSFERASE 15_16, ISOFORM A"/>
    <property type="match status" value="1"/>
</dbReference>
<dbReference type="GO" id="GO:0031415">
    <property type="term" value="C:NatA complex"/>
    <property type="evidence" value="ECO:0007669"/>
    <property type="project" value="TreeGrafter"/>
</dbReference>
<keyword evidence="2" id="KW-0802">TPR repeat</keyword>
<evidence type="ECO:0000256" key="3">
    <source>
        <dbReference type="SAM" id="MobiDB-lite"/>
    </source>
</evidence>
<dbReference type="Pfam" id="PF13181">
    <property type="entry name" value="TPR_8"/>
    <property type="match status" value="1"/>
</dbReference>
<dbReference type="InterPro" id="IPR019734">
    <property type="entry name" value="TPR_rpt"/>
</dbReference>
<organism evidence="4 5">
    <name type="scientific">Synchytrium endobioticum</name>
    <dbReference type="NCBI Taxonomy" id="286115"/>
    <lineage>
        <taxon>Eukaryota</taxon>
        <taxon>Fungi</taxon>
        <taxon>Fungi incertae sedis</taxon>
        <taxon>Chytridiomycota</taxon>
        <taxon>Chytridiomycota incertae sedis</taxon>
        <taxon>Chytridiomycetes</taxon>
        <taxon>Synchytriales</taxon>
        <taxon>Synchytriaceae</taxon>
        <taxon>Synchytrium</taxon>
    </lineage>
</organism>
<dbReference type="AlphaFoldDB" id="A0A507DCL3"/>
<dbReference type="InterPro" id="IPR011990">
    <property type="entry name" value="TPR-like_helical_dom_sf"/>
</dbReference>
<evidence type="ECO:0000313" key="5">
    <source>
        <dbReference type="Proteomes" id="UP000317494"/>
    </source>
</evidence>
<dbReference type="PIRSF" id="PIRSF000422">
    <property type="entry name" value="N-terminal-AcTrfase-A_aux_su"/>
    <property type="match status" value="1"/>
</dbReference>
<reference evidence="4 5" key="1">
    <citation type="journal article" date="2019" name="Sci. Rep.">
        <title>Comparative genomics of chytrid fungi reveal insights into the obligate biotrophic and pathogenic lifestyle of Synchytrium endobioticum.</title>
        <authorList>
            <person name="van de Vossenberg B.T.L.H."/>
            <person name="Warris S."/>
            <person name="Nguyen H.D.T."/>
            <person name="van Gent-Pelzer M.P.E."/>
            <person name="Joly D.L."/>
            <person name="van de Geest H.C."/>
            <person name="Bonants P.J.M."/>
            <person name="Smith D.S."/>
            <person name="Levesque C.A."/>
            <person name="van der Lee T.A.J."/>
        </authorList>
    </citation>
    <scope>NUCLEOTIDE SEQUENCE [LARGE SCALE GENOMIC DNA]</scope>
    <source>
        <strain evidence="4 5">MB42</strain>
    </source>
</reference>